<proteinExistence type="inferred from homology"/>
<dbReference type="Proteomes" id="UP001187192">
    <property type="component" value="Unassembled WGS sequence"/>
</dbReference>
<evidence type="ECO:0000259" key="7">
    <source>
        <dbReference type="Pfam" id="PF07687"/>
    </source>
</evidence>
<dbReference type="InterPro" id="IPR036264">
    <property type="entry name" value="Bact_exopeptidase_dim_dom"/>
</dbReference>
<feature type="chain" id="PRO_5041716764" description="Peptidase M20 dimerisation domain-containing protein" evidence="6">
    <location>
        <begin position="29"/>
        <end position="444"/>
    </location>
</feature>
<evidence type="ECO:0000256" key="4">
    <source>
        <dbReference type="ARBA" id="ARBA00023211"/>
    </source>
</evidence>
<comment type="cofactor">
    <cofactor evidence="5">
        <name>Mn(2+)</name>
        <dbReference type="ChEBI" id="CHEBI:29035"/>
    </cofactor>
    <text evidence="5">The Mn(2+) ion enhances activity.</text>
</comment>
<dbReference type="AlphaFoldDB" id="A0AA88A5F5"/>
<keyword evidence="9" id="KW-1185">Reference proteome</keyword>
<evidence type="ECO:0000256" key="5">
    <source>
        <dbReference type="PIRSR" id="PIRSR005962-1"/>
    </source>
</evidence>
<dbReference type="Pfam" id="PF07687">
    <property type="entry name" value="M20_dimer"/>
    <property type="match status" value="1"/>
</dbReference>
<dbReference type="InterPro" id="IPR011650">
    <property type="entry name" value="Peptidase_M20_dimer"/>
</dbReference>
<dbReference type="InterPro" id="IPR017439">
    <property type="entry name" value="Amidohydrolase"/>
</dbReference>
<feature type="binding site" evidence="5">
    <location>
        <position position="207"/>
    </location>
    <ligand>
        <name>Mn(2+)</name>
        <dbReference type="ChEBI" id="CHEBI:29035"/>
        <label>2</label>
    </ligand>
</feature>
<keyword evidence="2 6" id="KW-0732">Signal</keyword>
<dbReference type="GO" id="GO:0005783">
    <property type="term" value="C:endoplasmic reticulum"/>
    <property type="evidence" value="ECO:0007669"/>
    <property type="project" value="TreeGrafter"/>
</dbReference>
<feature type="binding site" evidence="5">
    <location>
        <position position="183"/>
    </location>
    <ligand>
        <name>Mn(2+)</name>
        <dbReference type="ChEBI" id="CHEBI:29035"/>
        <label>2</label>
    </ligand>
</feature>
<dbReference type="PANTHER" id="PTHR11014">
    <property type="entry name" value="PEPTIDASE M20 FAMILY MEMBER"/>
    <property type="match status" value="1"/>
</dbReference>
<sequence>MGLSFQPVYCTMHCSRFLLLLSISTLWGQPWALEEPHGSELRSLSRELLKSAREPEFFDWMRGIRRRIHQYPELGFQEQRTSQLVRSELDSLGIEYTWPVAETGIVASIGSGSEPVFALRADMDALPLQELVEWEFKSKVDGKMHACGHDSHVAMLLGAAKLLHKRKDELKGTIKLVFQPGEEGYAGAYHMLQHGVLDDLNGIFFIHVLPSYPTGVIASRPGTILAGAGLFSITVRGKGGHAATPHHNRDPILAAAFTILALQQIVSRETDPLEARVVTVGFIEGGKAGNVIPEYVKFGGTYRSLTSEGLSYIQDRIKEVIRLQAAVHRCDAEVEFMEKTPLPYPVVVNNEALHEHAKKVGETLLGEQNVQLLPVTMGSEDFGFFSQKIPAAVFVLGIKNESLKSDRALHSPFFFVDEEALPIGAALNAAVAISYLDDNIVDTY</sequence>
<dbReference type="Pfam" id="PF01546">
    <property type="entry name" value="Peptidase_M20"/>
    <property type="match status" value="1"/>
</dbReference>
<keyword evidence="3" id="KW-0378">Hydrolase</keyword>
<evidence type="ECO:0000313" key="8">
    <source>
        <dbReference type="EMBL" id="GMN39493.1"/>
    </source>
</evidence>
<dbReference type="CDD" id="cd08017">
    <property type="entry name" value="M20_IAA_Hyd"/>
    <property type="match status" value="1"/>
</dbReference>
<dbReference type="SUPFAM" id="SSF55031">
    <property type="entry name" value="Bacterial exopeptidase dimerisation domain"/>
    <property type="match status" value="1"/>
</dbReference>
<dbReference type="Gene3D" id="3.40.630.10">
    <property type="entry name" value="Zn peptidases"/>
    <property type="match status" value="1"/>
</dbReference>
<feature type="binding site" evidence="5">
    <location>
        <position position="147"/>
    </location>
    <ligand>
        <name>Mn(2+)</name>
        <dbReference type="ChEBI" id="CHEBI:29035"/>
        <label>2</label>
    </ligand>
</feature>
<dbReference type="NCBIfam" id="TIGR01891">
    <property type="entry name" value="amidohydrolases"/>
    <property type="match status" value="1"/>
</dbReference>
<gene>
    <name evidence="8" type="ORF">TIFTF001_008731</name>
</gene>
<evidence type="ECO:0000313" key="9">
    <source>
        <dbReference type="Proteomes" id="UP001187192"/>
    </source>
</evidence>
<feature type="binding site" evidence="5">
    <location>
        <position position="149"/>
    </location>
    <ligand>
        <name>Mn(2+)</name>
        <dbReference type="ChEBI" id="CHEBI:29035"/>
        <label>2</label>
    </ligand>
</feature>
<dbReference type="EMBL" id="BTGU01000009">
    <property type="protein sequence ID" value="GMN39493.1"/>
    <property type="molecule type" value="Genomic_DNA"/>
</dbReference>
<accession>A0AA88A5F5</accession>
<dbReference type="PANTHER" id="PTHR11014:SF108">
    <property type="entry name" value="IAA-AMINO ACID HYDROLASE ILR1"/>
    <property type="match status" value="1"/>
</dbReference>
<organism evidence="8 9">
    <name type="scientific">Ficus carica</name>
    <name type="common">Common fig</name>
    <dbReference type="NCBI Taxonomy" id="3494"/>
    <lineage>
        <taxon>Eukaryota</taxon>
        <taxon>Viridiplantae</taxon>
        <taxon>Streptophyta</taxon>
        <taxon>Embryophyta</taxon>
        <taxon>Tracheophyta</taxon>
        <taxon>Spermatophyta</taxon>
        <taxon>Magnoliopsida</taxon>
        <taxon>eudicotyledons</taxon>
        <taxon>Gunneridae</taxon>
        <taxon>Pentapetalae</taxon>
        <taxon>rosids</taxon>
        <taxon>fabids</taxon>
        <taxon>Rosales</taxon>
        <taxon>Moraceae</taxon>
        <taxon>Ficeae</taxon>
        <taxon>Ficus</taxon>
    </lineage>
</organism>
<reference evidence="8" key="1">
    <citation type="submission" date="2023-07" db="EMBL/GenBank/DDBJ databases">
        <title>draft genome sequence of fig (Ficus carica).</title>
        <authorList>
            <person name="Takahashi T."/>
            <person name="Nishimura K."/>
        </authorList>
    </citation>
    <scope>NUCLEOTIDE SEQUENCE</scope>
</reference>
<dbReference type="SUPFAM" id="SSF53187">
    <property type="entry name" value="Zn-dependent exopeptidases"/>
    <property type="match status" value="1"/>
</dbReference>
<dbReference type="PIRSF" id="PIRSF005962">
    <property type="entry name" value="Pept_M20D_amidohydro"/>
    <property type="match status" value="1"/>
</dbReference>
<feature type="signal peptide" evidence="6">
    <location>
        <begin position="1"/>
        <end position="28"/>
    </location>
</feature>
<comment type="caution">
    <text evidence="8">The sequence shown here is derived from an EMBL/GenBank/DDBJ whole genome shotgun (WGS) entry which is preliminary data.</text>
</comment>
<keyword evidence="5" id="KW-0479">Metal-binding</keyword>
<feature type="domain" description="Peptidase M20 dimerisation" evidence="7">
    <location>
        <begin position="227"/>
        <end position="322"/>
    </location>
</feature>
<keyword evidence="4 5" id="KW-0464">Manganese</keyword>
<evidence type="ECO:0000256" key="6">
    <source>
        <dbReference type="SAM" id="SignalP"/>
    </source>
</evidence>
<dbReference type="FunFam" id="3.30.70.360:FF:000001">
    <property type="entry name" value="N-acetyldiaminopimelate deacetylase"/>
    <property type="match status" value="1"/>
</dbReference>
<evidence type="ECO:0000256" key="1">
    <source>
        <dbReference type="ARBA" id="ARBA00006153"/>
    </source>
</evidence>
<dbReference type="GO" id="GO:0009850">
    <property type="term" value="P:auxin metabolic process"/>
    <property type="evidence" value="ECO:0007669"/>
    <property type="project" value="InterPro"/>
</dbReference>
<protein>
    <recommendedName>
        <fullName evidence="7">Peptidase M20 dimerisation domain-containing protein</fullName>
    </recommendedName>
</protein>
<dbReference type="GO" id="GO:0010179">
    <property type="term" value="F:IAA-Ala conjugate hydrolase activity"/>
    <property type="evidence" value="ECO:0007669"/>
    <property type="project" value="TreeGrafter"/>
</dbReference>
<comment type="similarity">
    <text evidence="1">Belongs to the peptidase M20 family.</text>
</comment>
<evidence type="ECO:0000256" key="3">
    <source>
        <dbReference type="ARBA" id="ARBA00022801"/>
    </source>
</evidence>
<feature type="binding site" evidence="5">
    <location>
        <position position="410"/>
    </location>
    <ligand>
        <name>Mn(2+)</name>
        <dbReference type="ChEBI" id="CHEBI:29035"/>
        <label>2</label>
    </ligand>
</feature>
<name>A0AA88A5F5_FICCA</name>
<dbReference type="GO" id="GO:0046872">
    <property type="term" value="F:metal ion binding"/>
    <property type="evidence" value="ECO:0007669"/>
    <property type="project" value="UniProtKB-KW"/>
</dbReference>
<dbReference type="InterPro" id="IPR044757">
    <property type="entry name" value="ILR1-like_Hyd"/>
</dbReference>
<evidence type="ECO:0000256" key="2">
    <source>
        <dbReference type="ARBA" id="ARBA00022729"/>
    </source>
</evidence>
<dbReference type="InterPro" id="IPR002933">
    <property type="entry name" value="Peptidase_M20"/>
</dbReference>
<dbReference type="Gene3D" id="3.30.70.360">
    <property type="match status" value="1"/>
</dbReference>